<dbReference type="Proteomes" id="UP001202289">
    <property type="component" value="Unassembled WGS sequence"/>
</dbReference>
<keyword evidence="2" id="KW-1185">Reference proteome</keyword>
<proteinExistence type="predicted"/>
<accession>A0ACC6AAF5</accession>
<name>A0ACC6AAF5_9BACI</name>
<keyword evidence="1" id="KW-0067">ATP-binding</keyword>
<reference evidence="1" key="1">
    <citation type="submission" date="2022-05" db="EMBL/GenBank/DDBJ databases">
        <title>Comparative Genomics of Spacecraft Associated Microbes.</title>
        <authorList>
            <person name="Tran M.T."/>
            <person name="Wright A."/>
            <person name="Seuylemezian A."/>
            <person name="Eisen J."/>
            <person name="Coil D."/>
        </authorList>
    </citation>
    <scope>NUCLEOTIDE SEQUENCE</scope>
    <source>
        <strain evidence="1">FAIRING 10M-2.2</strain>
    </source>
</reference>
<gene>
    <name evidence="1" type="ORF">M3215_17075</name>
</gene>
<evidence type="ECO:0000313" key="1">
    <source>
        <dbReference type="EMBL" id="MCM3737466.1"/>
    </source>
</evidence>
<organism evidence="1 2">
    <name type="scientific">Bacillus cytotoxicus</name>
    <dbReference type="NCBI Taxonomy" id="580165"/>
    <lineage>
        <taxon>Bacteria</taxon>
        <taxon>Bacillati</taxon>
        <taxon>Bacillota</taxon>
        <taxon>Bacilli</taxon>
        <taxon>Bacillales</taxon>
        <taxon>Bacillaceae</taxon>
        <taxon>Bacillus</taxon>
        <taxon>Bacillus cereus group</taxon>
    </lineage>
</organism>
<comment type="caution">
    <text evidence="1">The sequence shown here is derived from an EMBL/GenBank/DDBJ whole genome shotgun (WGS) entry which is preliminary data.</text>
</comment>
<keyword evidence="1" id="KW-0547">Nucleotide-binding</keyword>
<protein>
    <submittedName>
        <fullName evidence="1">ABC transporter ATP-binding protein/permease</fullName>
    </submittedName>
</protein>
<sequence>MMKIELKNVTKKYGDTVIYSNVNYEFKNHALTCLLGPSGSGKSTLLNLLAGFDSDFTGEIRVGTMNIKDLSPDELCTYRFNEVGFVFQNYNLLDGYTALENVLLSVYSTANTETEEYVQKAKKLLTDLGLEKQIDQNVQILSGGQKQRVAIARALIHDPQIILADEPTGALDYESAETIMNILKEISKTKTVVIITHDEKLTEFADEIIEIEDERIIVKKFGYARRTVNESCKNDSLPLKSKDFFRLGFKNFKIHFVKYLIAAILIAFGSASFFSAFNSKRIVNHAIAEFKEKNFYFNKGMVLKYDQGKEVNKDVTGIYEKLTSMKQIQNIYYQYNLKNITLNMNDKTIKNEFKIPTVTPTISLLYGNMPCNDKEEIVISPSLAAKFEKQIQKAVGKKMVVSYIEKNGENKEIQLTVSGISDTKYDDFILSSSAEKDIYRHSNVDEAVSISFDIKGFNEIPKVQNLLSKKQIAVYTNYKQVENFNKTFTNLIKLFTFISYFILIIGVFISTIMLYKISVERYKEIGLLSALGFNRRNIKSIFLKESLLFSGVSTGVSIVLVNALDMFYKNRFDYGLGLNGTSYSLLIAINMFLCIGITFIMNQRLVRTETIIALRQ</sequence>
<dbReference type="EMBL" id="JAMBOP010000024">
    <property type="protein sequence ID" value="MCM3737466.1"/>
    <property type="molecule type" value="Genomic_DNA"/>
</dbReference>
<evidence type="ECO:0000313" key="2">
    <source>
        <dbReference type="Proteomes" id="UP001202289"/>
    </source>
</evidence>